<dbReference type="PROSITE" id="PS50893">
    <property type="entry name" value="ABC_TRANSPORTER_2"/>
    <property type="match status" value="2"/>
</dbReference>
<dbReference type="SUPFAM" id="SSF52540">
    <property type="entry name" value="P-loop containing nucleoside triphosphate hydrolases"/>
    <property type="match status" value="2"/>
</dbReference>
<evidence type="ECO:0000256" key="2">
    <source>
        <dbReference type="ARBA" id="ARBA00022741"/>
    </source>
</evidence>
<gene>
    <name evidence="6" type="ORF">RM812_39190</name>
</gene>
<dbReference type="InterPro" id="IPR050611">
    <property type="entry name" value="ABCF"/>
</dbReference>
<dbReference type="InterPro" id="IPR003593">
    <property type="entry name" value="AAA+_ATPase"/>
</dbReference>
<keyword evidence="2" id="KW-0547">Nucleotide-binding</keyword>
<evidence type="ECO:0000256" key="1">
    <source>
        <dbReference type="ARBA" id="ARBA00022737"/>
    </source>
</evidence>
<organism evidence="6 7">
    <name type="scientific">Streptomyces lancefieldiae</name>
    <dbReference type="NCBI Taxonomy" id="3075520"/>
    <lineage>
        <taxon>Bacteria</taxon>
        <taxon>Bacillati</taxon>
        <taxon>Actinomycetota</taxon>
        <taxon>Actinomycetes</taxon>
        <taxon>Kitasatosporales</taxon>
        <taxon>Streptomycetaceae</taxon>
        <taxon>Streptomyces</taxon>
    </lineage>
</organism>
<keyword evidence="4" id="KW-0175">Coiled coil</keyword>
<dbReference type="CDD" id="cd03221">
    <property type="entry name" value="ABCF_EF-3"/>
    <property type="match status" value="1"/>
</dbReference>
<evidence type="ECO:0000256" key="3">
    <source>
        <dbReference type="ARBA" id="ARBA00022840"/>
    </source>
</evidence>
<dbReference type="InterPro" id="IPR003439">
    <property type="entry name" value="ABC_transporter-like_ATP-bd"/>
</dbReference>
<evidence type="ECO:0000313" key="6">
    <source>
        <dbReference type="EMBL" id="MDT0616129.1"/>
    </source>
</evidence>
<dbReference type="Gene3D" id="3.40.50.300">
    <property type="entry name" value="P-loop containing nucleotide triphosphate hydrolases"/>
    <property type="match status" value="2"/>
</dbReference>
<dbReference type="Pfam" id="PF00005">
    <property type="entry name" value="ABC_tran"/>
    <property type="match status" value="2"/>
</dbReference>
<keyword evidence="3 6" id="KW-0067">ATP-binding</keyword>
<feature type="coiled-coil region" evidence="4">
    <location>
        <begin position="252"/>
        <end position="279"/>
    </location>
</feature>
<keyword evidence="7" id="KW-1185">Reference proteome</keyword>
<dbReference type="InterPro" id="IPR017871">
    <property type="entry name" value="ABC_transporter-like_CS"/>
</dbReference>
<keyword evidence="1" id="KW-0677">Repeat</keyword>
<proteinExistence type="predicted"/>
<reference evidence="6" key="1">
    <citation type="submission" date="2024-05" db="EMBL/GenBank/DDBJ databases">
        <title>30 novel species of actinomycetes from the DSMZ collection.</title>
        <authorList>
            <person name="Nouioui I."/>
        </authorList>
    </citation>
    <scope>NUCLEOTIDE SEQUENCE</scope>
    <source>
        <strain evidence="6">DSM 40712</strain>
    </source>
</reference>
<feature type="domain" description="ABC transporter" evidence="5">
    <location>
        <begin position="6"/>
        <end position="264"/>
    </location>
</feature>
<dbReference type="RefSeq" id="WP_311585277.1">
    <property type="nucleotide sequence ID" value="NZ_JAVRFH010000099.1"/>
</dbReference>
<comment type="caution">
    <text evidence="6">The sequence shown here is derived from an EMBL/GenBank/DDBJ whole genome shotgun (WGS) entry which is preliminary data.</text>
</comment>
<accession>A0ABU3B101</accession>
<dbReference type="PANTHER" id="PTHR19211">
    <property type="entry name" value="ATP-BINDING TRANSPORT PROTEIN-RELATED"/>
    <property type="match status" value="1"/>
</dbReference>
<dbReference type="InterPro" id="IPR027417">
    <property type="entry name" value="P-loop_NTPase"/>
</dbReference>
<dbReference type="EMBL" id="JAVRFH010000099">
    <property type="protein sequence ID" value="MDT0616129.1"/>
    <property type="molecule type" value="Genomic_DNA"/>
</dbReference>
<evidence type="ECO:0000313" key="7">
    <source>
        <dbReference type="Proteomes" id="UP001180724"/>
    </source>
</evidence>
<dbReference type="GO" id="GO:0005524">
    <property type="term" value="F:ATP binding"/>
    <property type="evidence" value="ECO:0007669"/>
    <property type="project" value="UniProtKB-KW"/>
</dbReference>
<dbReference type="PANTHER" id="PTHR19211:SF14">
    <property type="entry name" value="ATP-BINDING CASSETTE SUB-FAMILY F MEMBER 1"/>
    <property type="match status" value="1"/>
</dbReference>
<evidence type="ECO:0000259" key="5">
    <source>
        <dbReference type="PROSITE" id="PS50893"/>
    </source>
</evidence>
<dbReference type="SMART" id="SM00382">
    <property type="entry name" value="AAA"/>
    <property type="match status" value="2"/>
</dbReference>
<dbReference type="Proteomes" id="UP001180724">
    <property type="component" value="Unassembled WGS sequence"/>
</dbReference>
<sequence length="553" mass="60046">MPQPALLAHDLVRDLGGRRVLDGVSLTASPGHRIGLIGENGVGKSTLLRVLAGVDEPDAGSVTRPADLGFLHQEMPFEAGTTIAAVLDEALREAREDLAELDRLGGELARVPEDDPGHQDVLDAYGRRLEQAQDRESWDADRRAALVLDGLGLGAVGHDRTLGSLSGGQRGRLALAALLVRRPSALLLDEPTNHLDDGAAAFLEEQVRSLPGTVVLASHDRAFLDAVCTDLIDLDPAVDGPVRHGGNYSAYLSQKHAERERWERRYAEEQQELEELRTSAGVTAHRVAPDRGRTDNEKMGYGHRAGRVQNSISRRVRDATRRLEELERVQVAEPPRPLRFAAGDLAARAEEGPPPLIALRGVRVPGRLALDGLEVAATDRLLLTGGNGAGKSTLLAVLAGQLTITGGEVRRRRRLSVGLLTQDTVFERPERTVRDTYEAALGATRAEKVPLVSLGLLHEADLDRPVGRLSVGQRRRLALALLVARPPQLLLLDEPTNHLSPRLCDELEDALATGPGAIVVASHDRWLRRRWSGREIRLAPGHDREQEAAPARP</sequence>
<feature type="domain" description="ABC transporter" evidence="5">
    <location>
        <begin position="321"/>
        <end position="549"/>
    </location>
</feature>
<evidence type="ECO:0000256" key="4">
    <source>
        <dbReference type="SAM" id="Coils"/>
    </source>
</evidence>
<dbReference type="PROSITE" id="PS00211">
    <property type="entry name" value="ABC_TRANSPORTER_1"/>
    <property type="match status" value="1"/>
</dbReference>
<protein>
    <submittedName>
        <fullName evidence="6">ABC-F family ATP-binding cassette domain-containing protein</fullName>
    </submittedName>
</protein>
<name>A0ABU3B101_9ACTN</name>